<feature type="region of interest" description="Disordered" evidence="1">
    <location>
        <begin position="178"/>
        <end position="198"/>
    </location>
</feature>
<organism evidence="3 4">
    <name type="scientific">Falsiroseomonas stagni DSM 19981</name>
    <dbReference type="NCBI Taxonomy" id="1123062"/>
    <lineage>
        <taxon>Bacteria</taxon>
        <taxon>Pseudomonadati</taxon>
        <taxon>Pseudomonadota</taxon>
        <taxon>Alphaproteobacteria</taxon>
        <taxon>Acetobacterales</taxon>
        <taxon>Roseomonadaceae</taxon>
        <taxon>Falsiroseomonas</taxon>
    </lineage>
</organism>
<sequence>MVLSQSDPASIPRPGAVPVALALLAAPGSALAQAAPHGGSLAPAPVAAAGVVLVLVLFLAGSWVMLRRLAREMQARAGSVAEAERPRLTGRLMDLPLGVPEGSIRALLSIFIIVLGFLMLALKGPLGLDAGEAVTGFIGAVISFYFAARSGEQARQAAETAADAARVAAGAAERVTGAAAEAPAAPPSPPEPGGDSRLREVQGHLQSLRAVVSAVGTLGVGSGALAGADRALARVDGLLDRIAPVLGGRADAESLGRLAEEAGTVLREVGDLGPVGTAVADAMATVGRAAAESTKLAGMLGGLMGGAGPAGLVAAVVVGGIGLVRDRERFARWKAAMLDTPLDLGLLPPVVDAGLAAAALLRCPPMAPLARQGAVEPALALAVWEAVAGTPPEAPDALAARILAGGVGGDGAAALRAAFEGHAEALADAIEDLRAAMTGAAALAGLDLPRVTVAGASIPTAALASAVREARQDGRVAAEIERLVYMTEALGRADPATLARVSARLADPAFVEGAARDAAARTPPPPAGLEGGSG</sequence>
<feature type="transmembrane region" description="Helical" evidence="2">
    <location>
        <begin position="106"/>
        <end position="124"/>
    </location>
</feature>
<keyword evidence="2" id="KW-0812">Transmembrane</keyword>
<accession>A0A1I4AFX4</accession>
<keyword evidence="4" id="KW-1185">Reference proteome</keyword>
<protein>
    <submittedName>
        <fullName evidence="3">Uncharacterized protein</fullName>
    </submittedName>
</protein>
<dbReference type="EMBL" id="FOSQ01000003">
    <property type="protein sequence ID" value="SFK54696.1"/>
    <property type="molecule type" value="Genomic_DNA"/>
</dbReference>
<gene>
    <name evidence="3" type="ORF">SAMN02745775_103390</name>
</gene>
<dbReference type="Proteomes" id="UP000199473">
    <property type="component" value="Unassembled WGS sequence"/>
</dbReference>
<name>A0A1I4AFX4_9PROT</name>
<dbReference type="STRING" id="1123062.SAMN02745775_103390"/>
<feature type="transmembrane region" description="Helical" evidence="2">
    <location>
        <begin position="44"/>
        <end position="66"/>
    </location>
</feature>
<dbReference type="OrthoDB" id="7269810at2"/>
<keyword evidence="2" id="KW-0472">Membrane</keyword>
<dbReference type="RefSeq" id="WP_092959709.1">
    <property type="nucleotide sequence ID" value="NZ_FOSQ01000003.1"/>
</dbReference>
<feature type="transmembrane region" description="Helical" evidence="2">
    <location>
        <begin position="130"/>
        <end position="148"/>
    </location>
</feature>
<proteinExistence type="predicted"/>
<feature type="region of interest" description="Disordered" evidence="1">
    <location>
        <begin position="515"/>
        <end position="534"/>
    </location>
</feature>
<feature type="transmembrane region" description="Helical" evidence="2">
    <location>
        <begin position="303"/>
        <end position="324"/>
    </location>
</feature>
<dbReference type="AlphaFoldDB" id="A0A1I4AFX4"/>
<evidence type="ECO:0000256" key="1">
    <source>
        <dbReference type="SAM" id="MobiDB-lite"/>
    </source>
</evidence>
<reference evidence="3 4" key="1">
    <citation type="submission" date="2016-10" db="EMBL/GenBank/DDBJ databases">
        <authorList>
            <person name="de Groot N.N."/>
        </authorList>
    </citation>
    <scope>NUCLEOTIDE SEQUENCE [LARGE SCALE GENOMIC DNA]</scope>
    <source>
        <strain evidence="3 4">DSM 19981</strain>
    </source>
</reference>
<evidence type="ECO:0000313" key="4">
    <source>
        <dbReference type="Proteomes" id="UP000199473"/>
    </source>
</evidence>
<evidence type="ECO:0000313" key="3">
    <source>
        <dbReference type="EMBL" id="SFK54696.1"/>
    </source>
</evidence>
<evidence type="ECO:0000256" key="2">
    <source>
        <dbReference type="SAM" id="Phobius"/>
    </source>
</evidence>
<keyword evidence="2" id="KW-1133">Transmembrane helix</keyword>